<dbReference type="GO" id="GO:0031965">
    <property type="term" value="C:nuclear membrane"/>
    <property type="evidence" value="ECO:0007669"/>
    <property type="project" value="UniProtKB-UniRule"/>
</dbReference>
<dbReference type="PANTHER" id="PTHR13373:SF21">
    <property type="entry name" value="NUCLEAR PORE COMPLEX PROTEIN NUP85"/>
    <property type="match status" value="1"/>
</dbReference>
<dbReference type="GO" id="GO:0006606">
    <property type="term" value="P:protein import into nucleus"/>
    <property type="evidence" value="ECO:0007669"/>
    <property type="project" value="TreeGrafter"/>
</dbReference>
<dbReference type="EMBL" id="CAJVQA010006260">
    <property type="protein sequence ID" value="CAG8637324.1"/>
    <property type="molecule type" value="Genomic_DNA"/>
</dbReference>
<dbReference type="AlphaFoldDB" id="A0A9N9GZ92"/>
<dbReference type="GO" id="GO:0031080">
    <property type="term" value="C:nuclear pore outer ring"/>
    <property type="evidence" value="ECO:0007669"/>
    <property type="project" value="TreeGrafter"/>
</dbReference>
<keyword evidence="8 9" id="KW-0539">Nucleus</keyword>
<name>A0A9N9GZ92_9GLOM</name>
<reference evidence="10" key="1">
    <citation type="submission" date="2021-06" db="EMBL/GenBank/DDBJ databases">
        <authorList>
            <person name="Kallberg Y."/>
            <person name="Tangrot J."/>
            <person name="Rosling A."/>
        </authorList>
    </citation>
    <scope>NUCLEOTIDE SEQUENCE</scope>
    <source>
        <strain evidence="10">FL966</strain>
    </source>
</reference>
<keyword evidence="6 9" id="KW-0811">Translocation</keyword>
<comment type="subunit">
    <text evidence="9">Component of the nuclear pore complex (NPC).</text>
</comment>
<keyword evidence="11" id="KW-1185">Reference proteome</keyword>
<comment type="similarity">
    <text evidence="2 9">Belongs to the nucleoporin Nup85 family.</text>
</comment>
<dbReference type="OrthoDB" id="17644at2759"/>
<evidence type="ECO:0000256" key="9">
    <source>
        <dbReference type="RuleBase" id="RU365073"/>
    </source>
</evidence>
<dbReference type="GO" id="GO:0017056">
    <property type="term" value="F:structural constituent of nuclear pore"/>
    <property type="evidence" value="ECO:0007669"/>
    <property type="project" value="TreeGrafter"/>
</dbReference>
<proteinExistence type="inferred from homology"/>
<keyword evidence="9" id="KW-0472">Membrane</keyword>
<evidence type="ECO:0000313" key="11">
    <source>
        <dbReference type="Proteomes" id="UP000789759"/>
    </source>
</evidence>
<accession>A0A9N9GZ92</accession>
<protein>
    <recommendedName>
        <fullName evidence="9">Nuclear pore complex protein Nup85</fullName>
    </recommendedName>
</protein>
<keyword evidence="7 9" id="KW-0906">Nuclear pore complex</keyword>
<comment type="subcellular location">
    <subcellularLocation>
        <location evidence="1 9">Nucleus</location>
        <location evidence="1 9">Nuclear pore complex</location>
    </subcellularLocation>
</comment>
<organism evidence="10 11">
    <name type="scientific">Cetraspora pellucida</name>
    <dbReference type="NCBI Taxonomy" id="1433469"/>
    <lineage>
        <taxon>Eukaryota</taxon>
        <taxon>Fungi</taxon>
        <taxon>Fungi incertae sedis</taxon>
        <taxon>Mucoromycota</taxon>
        <taxon>Glomeromycotina</taxon>
        <taxon>Glomeromycetes</taxon>
        <taxon>Diversisporales</taxon>
        <taxon>Gigasporaceae</taxon>
        <taxon>Cetraspora</taxon>
    </lineage>
</organism>
<dbReference type="InterPro" id="IPR011502">
    <property type="entry name" value="Nucleoporin_Nup85"/>
</dbReference>
<evidence type="ECO:0000256" key="1">
    <source>
        <dbReference type="ARBA" id="ARBA00004567"/>
    </source>
</evidence>
<dbReference type="GO" id="GO:0045893">
    <property type="term" value="P:positive regulation of DNA-templated transcription"/>
    <property type="evidence" value="ECO:0007669"/>
    <property type="project" value="TreeGrafter"/>
</dbReference>
<dbReference type="Proteomes" id="UP000789759">
    <property type="component" value="Unassembled WGS sequence"/>
</dbReference>
<evidence type="ECO:0000256" key="2">
    <source>
        <dbReference type="ARBA" id="ARBA00005573"/>
    </source>
</evidence>
<evidence type="ECO:0000256" key="8">
    <source>
        <dbReference type="ARBA" id="ARBA00023242"/>
    </source>
</evidence>
<evidence type="ECO:0000256" key="5">
    <source>
        <dbReference type="ARBA" id="ARBA00022927"/>
    </source>
</evidence>
<dbReference type="GO" id="GO:0006406">
    <property type="term" value="P:mRNA export from nucleus"/>
    <property type="evidence" value="ECO:0007669"/>
    <property type="project" value="TreeGrafter"/>
</dbReference>
<keyword evidence="3 9" id="KW-0813">Transport</keyword>
<keyword evidence="4 9" id="KW-0509">mRNA transport</keyword>
<evidence type="ECO:0000313" key="10">
    <source>
        <dbReference type="EMBL" id="CAG8637324.1"/>
    </source>
</evidence>
<gene>
    <name evidence="10" type="ORF">CPELLU_LOCUS8685</name>
</gene>
<sequence length="719" mass="83485">MSIFDPDSKNRLPSAPFTFQSTLNPTDVDEIAYPQSTKFYKKDEGSFDAESYLTVSSTGDAVVEQNVAINNYQKIHLNPLFMYDGDINWSESNQTLGAKFNPSSVNGLMCYVFGKEPKEKAEKVGEEMIHQDIQLYMCSLNDLMDDRRSFMEATRVDRKDIIRTIKLSNIYSDYSNLISKRIRRLEGMKSKDDISDKIYSELDTFQDIFSVWELCRIIYIPSKQEYNQFGQFSHELLKWINHCFPLPDEFFWSRLYKLILRGSSQAKTYLESIIKDGGAEFSDHIKLVLDILDSRPRTTELEYHEFNLRRHEWLSKISDLQTKLRGEGFLEGKINKILMILRGHTKTITDECSTWQEALGGLVYHRRPTCDVQELENILNVILKEKKTCNTALDDALIQFIFRKVEKGIQHCERIDLWLSAHLSDILNKLDLVGRINSQSSHQKKKFNITTQPDVDIREYCLLNYAESMVSHTTLWQLAFKYFEHCEICGYSYISQLVVRIPFEDEYKANKLLSICKHNGLTLQEKTISRRYASAIVYFINAGDTASLEVIYRMFLDYYIDTGKLTFLDTIESIQLDDASPVSIKFLSRYRLFHALKQNGEIQRAGAILMELLRAQVAPISFWPVLLLNALPLLQEGKARKMIIFSTQDTLEILRNLQDVTSFVYQDECLACIERLKKWHTQENGYSELDKNLTALRLALLQNSADCYIENSSSPWMFE</sequence>
<comment type="caution">
    <text evidence="10">The sequence shown here is derived from an EMBL/GenBank/DDBJ whole genome shotgun (WGS) entry which is preliminary data.</text>
</comment>
<dbReference type="PANTHER" id="PTHR13373">
    <property type="entry name" value="FROUNT PROTEIN-RELATED"/>
    <property type="match status" value="1"/>
</dbReference>
<evidence type="ECO:0000256" key="6">
    <source>
        <dbReference type="ARBA" id="ARBA00023010"/>
    </source>
</evidence>
<keyword evidence="5 9" id="KW-0653">Protein transport</keyword>
<comment type="function">
    <text evidence="9">Functions as a component of the nuclear pore complex (NPC).</text>
</comment>
<dbReference type="Pfam" id="PF07575">
    <property type="entry name" value="Nucleopor_Nup85"/>
    <property type="match status" value="1"/>
</dbReference>
<evidence type="ECO:0000256" key="7">
    <source>
        <dbReference type="ARBA" id="ARBA00023132"/>
    </source>
</evidence>
<evidence type="ECO:0000256" key="3">
    <source>
        <dbReference type="ARBA" id="ARBA00022448"/>
    </source>
</evidence>
<evidence type="ECO:0000256" key="4">
    <source>
        <dbReference type="ARBA" id="ARBA00022816"/>
    </source>
</evidence>